<dbReference type="EMBL" id="JAEIJD010000002">
    <property type="protein sequence ID" value="MBI6628827.1"/>
    <property type="molecule type" value="Genomic_DNA"/>
</dbReference>
<organism evidence="1 2">
    <name type="scientific">Pontibaca salina</name>
    <dbReference type="NCBI Taxonomy" id="2795731"/>
    <lineage>
        <taxon>Bacteria</taxon>
        <taxon>Pseudomonadati</taxon>
        <taxon>Pseudomonadota</taxon>
        <taxon>Alphaproteobacteria</taxon>
        <taxon>Rhodobacterales</taxon>
        <taxon>Roseobacteraceae</taxon>
        <taxon>Pontibaca</taxon>
    </lineage>
</organism>
<reference evidence="1" key="1">
    <citation type="submission" date="2020-12" db="EMBL/GenBank/DDBJ databases">
        <title>Pontibaca salina gen. nov., sp. nov., isolated from marine sediment.</title>
        <authorList>
            <person name="Bo J."/>
            <person name="Wang S."/>
            <person name="Song X."/>
            <person name="Du Z."/>
        </authorList>
    </citation>
    <scope>NUCLEOTIDE SEQUENCE</scope>
    <source>
        <strain evidence="1">S1109L</strain>
    </source>
</reference>
<dbReference type="Proteomes" id="UP000613255">
    <property type="component" value="Unassembled WGS sequence"/>
</dbReference>
<keyword evidence="2" id="KW-1185">Reference proteome</keyword>
<dbReference type="SUPFAM" id="SSF46458">
    <property type="entry name" value="Globin-like"/>
    <property type="match status" value="1"/>
</dbReference>
<dbReference type="GO" id="GO:0019825">
    <property type="term" value="F:oxygen binding"/>
    <property type="evidence" value="ECO:0007669"/>
    <property type="project" value="InterPro"/>
</dbReference>
<comment type="caution">
    <text evidence="1">The sequence shown here is derived from an EMBL/GenBank/DDBJ whole genome shotgun (WGS) entry which is preliminary data.</text>
</comment>
<proteinExistence type="predicted"/>
<dbReference type="Gene3D" id="1.10.490.10">
    <property type="entry name" value="Globins"/>
    <property type="match status" value="1"/>
</dbReference>
<dbReference type="InterPro" id="IPR012292">
    <property type="entry name" value="Globin/Proto"/>
</dbReference>
<accession>A0A934LXN3</accession>
<dbReference type="AlphaFoldDB" id="A0A934LXN3"/>
<evidence type="ECO:0000313" key="2">
    <source>
        <dbReference type="Proteomes" id="UP000613255"/>
    </source>
</evidence>
<sequence length="135" mass="14841">MRAAAAAKGIDEAYLSFLVDEFYSRVRADARLGPIFIGEIGDDWAAHLEQMKAFWASVALNAGLYSGKPVPAHQKLVGVERSDFGRWLGLFRDTLNDTAPTPEAAAYLKIRAERIARSLEMAMFERLPDGVPSLG</sequence>
<name>A0A934LXN3_9RHOB</name>
<evidence type="ECO:0000313" key="1">
    <source>
        <dbReference type="EMBL" id="MBI6628827.1"/>
    </source>
</evidence>
<dbReference type="InterPro" id="IPR009050">
    <property type="entry name" value="Globin-like_sf"/>
</dbReference>
<dbReference type="CDD" id="cd08916">
    <property type="entry name" value="TrHb3_P"/>
    <property type="match status" value="1"/>
</dbReference>
<dbReference type="GO" id="GO:0020037">
    <property type="term" value="F:heme binding"/>
    <property type="evidence" value="ECO:0007669"/>
    <property type="project" value="InterPro"/>
</dbReference>
<protein>
    <submittedName>
        <fullName evidence="1">Group III truncated hemoglobin</fullName>
    </submittedName>
</protein>
<gene>
    <name evidence="1" type="ORF">JAO82_02935</name>
</gene>